<dbReference type="GO" id="GO:0016579">
    <property type="term" value="P:protein deubiquitination"/>
    <property type="evidence" value="ECO:0007669"/>
    <property type="project" value="InterPro"/>
</dbReference>
<dbReference type="PANTHER" id="PTHR24006">
    <property type="entry name" value="UBIQUITIN CARBOXYL-TERMINAL HYDROLASE"/>
    <property type="match status" value="1"/>
</dbReference>
<dbReference type="GeneID" id="40321951"/>
<dbReference type="PROSITE" id="PS50235">
    <property type="entry name" value="USP_3"/>
    <property type="match status" value="1"/>
</dbReference>
<feature type="compositionally biased region" description="Basic and acidic residues" evidence="2">
    <location>
        <begin position="320"/>
        <end position="336"/>
    </location>
</feature>
<feature type="region of interest" description="Disordered" evidence="2">
    <location>
        <begin position="1104"/>
        <end position="1129"/>
    </location>
</feature>
<gene>
    <name evidence="4" type="ORF">Tco025E_08340</name>
</gene>
<comment type="caution">
    <text evidence="4">The sequence shown here is derived from an EMBL/GenBank/DDBJ whole genome shotgun (WGS) entry which is preliminary data.</text>
</comment>
<protein>
    <submittedName>
        <fullName evidence="4">Putative ubiquitin hydrolase</fullName>
    </submittedName>
</protein>
<keyword evidence="4" id="KW-0378">Hydrolase</keyword>
<evidence type="ECO:0000259" key="3">
    <source>
        <dbReference type="PROSITE" id="PS50235"/>
    </source>
</evidence>
<keyword evidence="5" id="KW-1185">Reference proteome</keyword>
<dbReference type="EMBL" id="MKKU01000761">
    <property type="protein sequence ID" value="RNF02669.1"/>
    <property type="molecule type" value="Genomic_DNA"/>
</dbReference>
<dbReference type="InterPro" id="IPR038765">
    <property type="entry name" value="Papain-like_cys_pep_sf"/>
</dbReference>
<evidence type="ECO:0000256" key="2">
    <source>
        <dbReference type="SAM" id="MobiDB-lite"/>
    </source>
</evidence>
<feature type="compositionally biased region" description="Low complexity" evidence="2">
    <location>
        <begin position="1118"/>
        <end position="1129"/>
    </location>
</feature>
<feature type="region of interest" description="Disordered" evidence="2">
    <location>
        <begin position="320"/>
        <end position="356"/>
    </location>
</feature>
<dbReference type="InterPro" id="IPR028889">
    <property type="entry name" value="USP"/>
</dbReference>
<evidence type="ECO:0000313" key="4">
    <source>
        <dbReference type="EMBL" id="RNF02669.1"/>
    </source>
</evidence>
<dbReference type="GO" id="GO:0005634">
    <property type="term" value="C:nucleus"/>
    <property type="evidence" value="ECO:0007669"/>
    <property type="project" value="TreeGrafter"/>
</dbReference>
<keyword evidence="1" id="KW-0833">Ubl conjugation pathway</keyword>
<dbReference type="GO" id="GO:0004843">
    <property type="term" value="F:cysteine-type deubiquitinase activity"/>
    <property type="evidence" value="ECO:0007669"/>
    <property type="project" value="InterPro"/>
</dbReference>
<feature type="compositionally biased region" description="Polar residues" evidence="2">
    <location>
        <begin position="27"/>
        <end position="42"/>
    </location>
</feature>
<dbReference type="SUPFAM" id="SSF54001">
    <property type="entry name" value="Cysteine proteinases"/>
    <property type="match status" value="1"/>
</dbReference>
<sequence length="1317" mass="147018">MNERKENILSSVSGSDDGVAGSGASMEASSTDTMQPSTSMDSGQGADNALWSEEPQGRNNSCLPFEVESDTAAAAAAEAVEDLPLPSSGLINEGCTCYMNSLLQLLFHLGYFRNAVYRMPENNDGGRRTIPQALKELFFHMQERATPGHTKELTSAFGWEEKELFVQHDIQEMATLLRDNLEDRMKGSAAEGSINQLFEGRGEQVVTTLDKAYVSRSRDTFYDIHLPLTPYVTLIDSLRSLTDKEQLVGDNKYRVEEPGKEPEYKDAEKSYEFRRFPPVIWFHLQRFDMNLMSPSLEMKKVNSRLEFPLELCLQEFEKGEDASEAGAKQDESRNKGNEQSTEQQQQQQHQQGPFSTDSPAIYDLQGVIVHRGSVRSGHYYCYIREWDPVHERFARWIEYDDDKVTVVSEDFAVSNNFGGCVARQGRPSSFMATNNAYILSYVRRADCAKVLDPPPRDSIPQSMWKALKRELLEEQHQQQVEDEQRRKVSLLIFTDNHIREYVEEFQRETFPREVRTDSTSGILLEAQKLDTVRSVYDRVAEHKQLRDLHLGPNDFRLWRFPATRWLRPSIPIKVSARHEDALMTAYLDKNEELKSSTTSISLYLQLPSTLPPLPVTDATPLICELQRQEGLNEIQCFMRLRHPTELDGVTLYLEYGSARDPRLFVYLELFELDGSSQEYNKGDCTNKQTEFRFEVNQAARPIRSLGYRIEMSKAPTNVRVREVRLSAPATAIPSLQPKYRPGEARLPELKDDNVLIFFKYFNYVTRRLTYAGSAMVPITATIKTCGNVLRQLLDAGSDAATRPIQMLEERHGKVYLLSNNARIGSSRIISGAVLVGQQEEPPLVCHYTRVEDYLSELSNTIHVRIVHVKFGKNPTPFALMLDSNGDSSSSSIAACGAGSSGSSGINATGRGGASVSSGDALTAGNEGGGGGAAEKCPVVELVLSTANEGKECADTAFYTSRRFEVIREYALPMDIRWSYAKVCEAVGGVSGYDPNYIRLYRADTGVAGQLSPEANPSLGTVTFADLVNGGRNPVFYFEVLPEPRRLVEAMPRVIATVRTEKNEPLYTEKLVLRQNTTFGALVQGMLERCALVLQRRRGADADAAAAASSRANDHTARSSANGAATESSGGATATFTIGSHYLILVLDVAAGAIKEIIEAPMTPEGRCNCQTLVVAERKPLTLSLVPAQPLLAEQCRLACCHGDWRHGMDRPQLCTFGQPFVVTVSDKITVAEAREVLLAYTGVSPSEVESSKTGVMMYTDEILYLPEWGLKLFQYWHCTRNNSGRIPTLLLNHERPREKPGSRYVAQNTPALWISRR</sequence>
<dbReference type="PANTHER" id="PTHR24006:SF925">
    <property type="entry name" value="UBIQUITINYL HYDROLASE 1"/>
    <property type="match status" value="1"/>
</dbReference>
<dbReference type="InterPro" id="IPR024729">
    <property type="entry name" value="USP7_ICP0-binding_dom"/>
</dbReference>
<dbReference type="Gene3D" id="3.90.70.10">
    <property type="entry name" value="Cysteine proteinases"/>
    <property type="match status" value="1"/>
</dbReference>
<dbReference type="InterPro" id="IPR050164">
    <property type="entry name" value="Peptidase_C19"/>
</dbReference>
<evidence type="ECO:0000313" key="5">
    <source>
        <dbReference type="Proteomes" id="UP000284403"/>
    </source>
</evidence>
<accession>A0A3R7MB36</accession>
<dbReference type="GO" id="GO:0005829">
    <property type="term" value="C:cytosol"/>
    <property type="evidence" value="ECO:0007669"/>
    <property type="project" value="TreeGrafter"/>
</dbReference>
<dbReference type="Pfam" id="PF12436">
    <property type="entry name" value="USP7_ICP0_bdg"/>
    <property type="match status" value="1"/>
</dbReference>
<reference evidence="4 5" key="1">
    <citation type="journal article" date="2018" name="BMC Genomics">
        <title>Genomic comparison of Trypanosoma conorhini and Trypanosoma rangeli to Trypanosoma cruzi strains of high and low virulence.</title>
        <authorList>
            <person name="Bradwell K.R."/>
            <person name="Koparde V.N."/>
            <person name="Matveyev A.V."/>
            <person name="Serrano M.G."/>
            <person name="Alves J.M."/>
            <person name="Parikh H."/>
            <person name="Huang B."/>
            <person name="Lee V."/>
            <person name="Espinosa-Alvarez O."/>
            <person name="Ortiz P.A."/>
            <person name="Costa-Martins A.G."/>
            <person name="Teixeira M.M."/>
            <person name="Buck G.A."/>
        </authorList>
    </citation>
    <scope>NUCLEOTIDE SEQUENCE [LARGE SCALE GENOMIC DNA]</scope>
    <source>
        <strain evidence="4 5">025E</strain>
    </source>
</reference>
<feature type="compositionally biased region" description="Low complexity" evidence="2">
    <location>
        <begin position="10"/>
        <end position="25"/>
    </location>
</feature>
<dbReference type="Proteomes" id="UP000284403">
    <property type="component" value="Unassembled WGS sequence"/>
</dbReference>
<proteinExistence type="predicted"/>
<dbReference type="OrthoDB" id="289038at2759"/>
<name>A0A3R7MB36_9TRYP</name>
<dbReference type="InterPro" id="IPR001394">
    <property type="entry name" value="Peptidase_C19_UCH"/>
</dbReference>
<dbReference type="PROSITE" id="PS00973">
    <property type="entry name" value="USP_2"/>
    <property type="match status" value="1"/>
</dbReference>
<feature type="region of interest" description="Disordered" evidence="2">
    <location>
        <begin position="1"/>
        <end position="62"/>
    </location>
</feature>
<feature type="domain" description="USP" evidence="3">
    <location>
        <begin position="88"/>
        <end position="444"/>
    </location>
</feature>
<dbReference type="InterPro" id="IPR018200">
    <property type="entry name" value="USP_CS"/>
</dbReference>
<organism evidence="4 5">
    <name type="scientific">Trypanosoma conorhini</name>
    <dbReference type="NCBI Taxonomy" id="83891"/>
    <lineage>
        <taxon>Eukaryota</taxon>
        <taxon>Discoba</taxon>
        <taxon>Euglenozoa</taxon>
        <taxon>Kinetoplastea</taxon>
        <taxon>Metakinetoplastina</taxon>
        <taxon>Trypanosomatida</taxon>
        <taxon>Trypanosomatidae</taxon>
        <taxon>Trypanosoma</taxon>
    </lineage>
</organism>
<dbReference type="Gene3D" id="3.10.20.90">
    <property type="entry name" value="Phosphatidylinositol 3-kinase Catalytic Subunit, Chain A, domain 1"/>
    <property type="match status" value="1"/>
</dbReference>
<evidence type="ECO:0000256" key="1">
    <source>
        <dbReference type="ARBA" id="ARBA00022786"/>
    </source>
</evidence>
<dbReference type="Pfam" id="PF00443">
    <property type="entry name" value="UCH"/>
    <property type="match status" value="1"/>
</dbReference>
<dbReference type="RefSeq" id="XP_029224690.1">
    <property type="nucleotide sequence ID" value="XM_029375190.1"/>
</dbReference>